<dbReference type="PROSITE" id="PS50004">
    <property type="entry name" value="C2"/>
    <property type="match status" value="2"/>
</dbReference>
<evidence type="ECO:0000313" key="3">
    <source>
        <dbReference type="EnsemblMetazoa" id="XP_028138732.2"/>
    </source>
</evidence>
<sequence length="597" mass="65997">MSKMGNVQLAVAILCVIAILIIAFFVFFHSLDFIGWIQAWIQSNKEEKASLTRLKGHYNANGYLVHSDSDIQLNCSTGSFKRFDSVDRDFRISLATTSLTDEWNSPPVDSSVPPHLRPAPVPTYDSLNASTGAEDQVAKIKHTGTDETSYIEKTSICPIPRPVSSVNMASLISQSAFPICLTPPPSPSMFQFRQCSPSMPDLPESNLLPTQIPPSSSYSAQFVPTSPSISQFPQPSPSMSQFPPTEVNNTQYSSTQPLKLSGVYIQQGQHIGSLDLPPIPVACEETEVVPVALKRAISCDSVCSDTSVGLGDLEMLNITGYLCIGLEYDSECWDLVVNVLEAKELRGIVKKDDNLDTYVRVTLLPDKEATIQTKVYRSSGSPSYKERFLFSMNPREQSQRILSFHVYSTDFLSHTLVGDGEIRLSDVSLRQPVTTWVTLTDTGQKGTECGELMFSLSYLPTAERLTVVVVKARNLKFSCDTQGEAFVKVYLMQQNKKINKKKTSVKKGEKCPIFNEAMMFSVPAHTLSTIQLRLTVAETTLDESSKAISIGHVIVGAQAIGRSLSHWNQMLTALRKPVAMWHSLRKHQSDDHAKPDT</sequence>
<dbReference type="SMART" id="SM00239">
    <property type="entry name" value="C2"/>
    <property type="match status" value="2"/>
</dbReference>
<name>A0ABM5IQC8_DIAVI</name>
<evidence type="ECO:0000256" key="1">
    <source>
        <dbReference type="SAM" id="Phobius"/>
    </source>
</evidence>
<keyword evidence="1" id="KW-0472">Membrane</keyword>
<feature type="domain" description="C2" evidence="2">
    <location>
        <begin position="448"/>
        <end position="582"/>
    </location>
</feature>
<protein>
    <recommendedName>
        <fullName evidence="2">C2 domain-containing protein</fullName>
    </recommendedName>
</protein>
<evidence type="ECO:0000259" key="2">
    <source>
        <dbReference type="PROSITE" id="PS50004"/>
    </source>
</evidence>
<dbReference type="PANTHER" id="PTHR10024:SF252">
    <property type="entry name" value="SYNAPTOTAGMIN-12"/>
    <property type="match status" value="1"/>
</dbReference>
<evidence type="ECO:0000313" key="4">
    <source>
        <dbReference type="Proteomes" id="UP001652700"/>
    </source>
</evidence>
<keyword evidence="1" id="KW-1133">Transmembrane helix</keyword>
<keyword evidence="1" id="KW-0812">Transmembrane</keyword>
<dbReference type="Pfam" id="PF00168">
    <property type="entry name" value="C2"/>
    <property type="match status" value="2"/>
</dbReference>
<dbReference type="Proteomes" id="UP001652700">
    <property type="component" value="Unplaced"/>
</dbReference>
<dbReference type="SUPFAM" id="SSF49562">
    <property type="entry name" value="C2 domain (Calcium/lipid-binding domain, CaLB)"/>
    <property type="match status" value="2"/>
</dbReference>
<reference evidence="3" key="1">
    <citation type="submission" date="2025-05" db="UniProtKB">
        <authorList>
            <consortium name="EnsemblMetazoa"/>
        </authorList>
    </citation>
    <scope>IDENTIFICATION</scope>
</reference>
<dbReference type="EnsemblMetazoa" id="XM_028282931.2">
    <property type="protein sequence ID" value="XP_028138732.2"/>
    <property type="gene ID" value="LOC114333100"/>
</dbReference>
<feature type="transmembrane region" description="Helical" evidence="1">
    <location>
        <begin position="7"/>
        <end position="28"/>
    </location>
</feature>
<dbReference type="RefSeq" id="XP_028138732.2">
    <property type="nucleotide sequence ID" value="XM_028282931.2"/>
</dbReference>
<dbReference type="InterPro" id="IPR035892">
    <property type="entry name" value="C2_domain_sf"/>
</dbReference>
<dbReference type="PANTHER" id="PTHR10024">
    <property type="entry name" value="SYNAPTOTAGMIN"/>
    <property type="match status" value="1"/>
</dbReference>
<keyword evidence="4" id="KW-1185">Reference proteome</keyword>
<accession>A0ABM5IQC8</accession>
<dbReference type="GeneID" id="114333100"/>
<dbReference type="InterPro" id="IPR000008">
    <property type="entry name" value="C2_dom"/>
</dbReference>
<organism evidence="3 4">
    <name type="scientific">Diabrotica virgifera virgifera</name>
    <name type="common">western corn rootworm</name>
    <dbReference type="NCBI Taxonomy" id="50390"/>
    <lineage>
        <taxon>Eukaryota</taxon>
        <taxon>Metazoa</taxon>
        <taxon>Ecdysozoa</taxon>
        <taxon>Arthropoda</taxon>
        <taxon>Hexapoda</taxon>
        <taxon>Insecta</taxon>
        <taxon>Pterygota</taxon>
        <taxon>Neoptera</taxon>
        <taxon>Endopterygota</taxon>
        <taxon>Coleoptera</taxon>
        <taxon>Polyphaga</taxon>
        <taxon>Cucujiformia</taxon>
        <taxon>Chrysomeloidea</taxon>
        <taxon>Chrysomelidae</taxon>
        <taxon>Galerucinae</taxon>
        <taxon>Diabroticina</taxon>
        <taxon>Diabroticites</taxon>
        <taxon>Diabrotica</taxon>
    </lineage>
</organism>
<dbReference type="Gene3D" id="2.60.40.150">
    <property type="entry name" value="C2 domain"/>
    <property type="match status" value="2"/>
</dbReference>
<feature type="domain" description="C2" evidence="2">
    <location>
        <begin position="318"/>
        <end position="437"/>
    </location>
</feature>
<proteinExistence type="predicted"/>